<evidence type="ECO:0000313" key="1">
    <source>
        <dbReference type="EMBL" id="WQH10196.1"/>
    </source>
</evidence>
<keyword evidence="2" id="KW-1185">Reference proteome</keyword>
<evidence type="ECO:0000313" key="2">
    <source>
        <dbReference type="Proteomes" id="UP001321908"/>
    </source>
</evidence>
<proteinExistence type="predicted"/>
<gene>
    <name evidence="1" type="ORF">SR908_05865</name>
</gene>
<protein>
    <submittedName>
        <fullName evidence="1">Uncharacterized protein</fullName>
    </submittedName>
</protein>
<name>A0ABZ0YFQ2_9GAMM</name>
<organism evidence="1 2">
    <name type="scientific">Chromohalobacter canadensis</name>
    <dbReference type="NCBI Taxonomy" id="141389"/>
    <lineage>
        <taxon>Bacteria</taxon>
        <taxon>Pseudomonadati</taxon>
        <taxon>Pseudomonadota</taxon>
        <taxon>Gammaproteobacteria</taxon>
        <taxon>Oceanospirillales</taxon>
        <taxon>Halomonadaceae</taxon>
        <taxon>Chromohalobacter</taxon>
    </lineage>
</organism>
<dbReference type="Proteomes" id="UP001321908">
    <property type="component" value="Chromosome"/>
</dbReference>
<dbReference type="EMBL" id="CP140151">
    <property type="protein sequence ID" value="WQH10196.1"/>
    <property type="molecule type" value="Genomic_DNA"/>
</dbReference>
<sequence length="59" mass="6263">MTGILTVLQVFHLTIVPRFCVAGAASSAQLFDGDLYSPQFCQPFEASDQRIAGAGADVM</sequence>
<reference evidence="1 2" key="1">
    <citation type="submission" date="2023-11" db="EMBL/GenBank/DDBJ databases">
        <title>MicrobeMod: A computational toolkit for identifying prokaryotic methylation and restriction-modification with nanopore sequencing.</title>
        <authorList>
            <person name="Crits-Christoph A."/>
            <person name="Kang S.C."/>
            <person name="Lee H."/>
            <person name="Ostrov N."/>
        </authorList>
    </citation>
    <scope>NUCLEOTIDE SEQUENCE [LARGE SCALE GENOMIC DNA]</scope>
    <source>
        <strain evidence="1 2">ATCC 43984</strain>
    </source>
</reference>
<dbReference type="RefSeq" id="WP_246919180.1">
    <property type="nucleotide sequence ID" value="NZ_CP140151.1"/>
</dbReference>
<accession>A0ABZ0YFQ2</accession>